<organism evidence="1 2">
    <name type="scientific">Daeguia caeni</name>
    <dbReference type="NCBI Taxonomy" id="439612"/>
    <lineage>
        <taxon>Bacteria</taxon>
        <taxon>Pseudomonadati</taxon>
        <taxon>Pseudomonadota</taxon>
        <taxon>Alphaproteobacteria</taxon>
        <taxon>Hyphomicrobiales</taxon>
        <taxon>Brucellaceae</taxon>
        <taxon>Daeguia</taxon>
    </lineage>
</organism>
<dbReference type="RefSeq" id="WP_374832516.1">
    <property type="nucleotide sequence ID" value="NZ_JBHEEZ010000016.1"/>
</dbReference>
<evidence type="ECO:0000313" key="2">
    <source>
        <dbReference type="Proteomes" id="UP001596042"/>
    </source>
</evidence>
<evidence type="ECO:0000313" key="1">
    <source>
        <dbReference type="EMBL" id="MFC4625062.1"/>
    </source>
</evidence>
<gene>
    <name evidence="1" type="ORF">ACFO1V_07500</name>
</gene>
<dbReference type="EMBL" id="JBHSEL010000051">
    <property type="protein sequence ID" value="MFC4625062.1"/>
    <property type="molecule type" value="Genomic_DNA"/>
</dbReference>
<reference evidence="2" key="1">
    <citation type="journal article" date="2019" name="Int. J. Syst. Evol. Microbiol.">
        <title>The Global Catalogue of Microorganisms (GCM) 10K type strain sequencing project: providing services to taxonomists for standard genome sequencing and annotation.</title>
        <authorList>
            <consortium name="The Broad Institute Genomics Platform"/>
            <consortium name="The Broad Institute Genome Sequencing Center for Infectious Disease"/>
            <person name="Wu L."/>
            <person name="Ma J."/>
        </authorList>
    </citation>
    <scope>NUCLEOTIDE SEQUENCE [LARGE SCALE GENOMIC DNA]</scope>
    <source>
        <strain evidence="2">CGMCC 1.15731</strain>
    </source>
</reference>
<sequence>MSDALWQVLGRQWLHVSISHFEITSKYNDNKPEAVSRGRQNMPVGMSSCRKLMLAPLNLRCKS</sequence>
<dbReference type="Proteomes" id="UP001596042">
    <property type="component" value="Unassembled WGS sequence"/>
</dbReference>
<comment type="caution">
    <text evidence="1">The sequence shown here is derived from an EMBL/GenBank/DDBJ whole genome shotgun (WGS) entry which is preliminary data.</text>
</comment>
<proteinExistence type="predicted"/>
<keyword evidence="2" id="KW-1185">Reference proteome</keyword>
<accession>A0ABV9H5T0</accession>
<protein>
    <submittedName>
        <fullName evidence="1">Uncharacterized protein</fullName>
    </submittedName>
</protein>
<name>A0ABV9H5T0_9HYPH</name>